<dbReference type="HOGENOM" id="CLU_080344_4_0_5"/>
<keyword evidence="4" id="KW-1185">Reference proteome</keyword>
<dbReference type="STRING" id="411684.HPDFL43_13460"/>
<dbReference type="AlphaFoldDB" id="A9DE68"/>
<evidence type="ECO:0000313" key="4">
    <source>
        <dbReference type="Proteomes" id="UP000004291"/>
    </source>
</evidence>
<dbReference type="PANTHER" id="PTHR34387:SF2">
    <property type="entry name" value="SLR1258 PROTEIN"/>
    <property type="match status" value="1"/>
</dbReference>
<dbReference type="EMBL" id="ABIA03000004">
    <property type="protein sequence ID" value="EDQ31975.2"/>
    <property type="molecule type" value="Genomic_DNA"/>
</dbReference>
<evidence type="ECO:0000256" key="1">
    <source>
        <dbReference type="SAM" id="Coils"/>
    </source>
</evidence>
<dbReference type="InterPro" id="IPR052022">
    <property type="entry name" value="26kDa_periplasmic_antigen"/>
</dbReference>
<comment type="caution">
    <text evidence="3">The sequence shown here is derived from an EMBL/GenBank/DDBJ whole genome shotgun (WGS) entry which is preliminary data.</text>
</comment>
<sequence length="256" mass="26922">MTSALLARRRALVAGAFAAGLFAAGLLAPQPAAHAQEAGAAEPGVITVSAEGVAAIAPDMAVISLTVLREAETARAALDANNEAMSQVLEAMKAEGIAERDLQTGNFSIQPRWVYPQQTNNQAEEPRIVGYTVNNTLTVRLRDLARLGAILDSSVSLGVNQGGNILFTNDDQEAIRQTARIDAVNKAKAKAETISEALGVELGRIKQVSENARGSAPIPMMQAEMAMASRSADAVPVAAGESEYRVTVSVTWEIDQ</sequence>
<dbReference type="Gene3D" id="3.30.70.2970">
    <property type="entry name" value="Protein of unknown function (DUF541), domain 2"/>
    <property type="match status" value="1"/>
</dbReference>
<evidence type="ECO:0008006" key="5">
    <source>
        <dbReference type="Google" id="ProtNLM"/>
    </source>
</evidence>
<proteinExistence type="predicted"/>
<feature type="chain" id="PRO_5002734513" description="SIMPL domain-containing protein" evidence="2">
    <location>
        <begin position="36"/>
        <end position="256"/>
    </location>
</feature>
<reference evidence="3 4" key="2">
    <citation type="submission" date="2012-06" db="EMBL/GenBank/DDBJ databases">
        <authorList>
            <person name="Fiebig A."/>
        </authorList>
    </citation>
    <scope>NUCLEOTIDE SEQUENCE [LARGE SCALE GENOMIC DNA]</scope>
    <source>
        <strain evidence="3 4">DFL-43</strain>
    </source>
</reference>
<accession>A9DE68</accession>
<gene>
    <name evidence="3" type="ORF">HPDFL43_13460</name>
</gene>
<dbReference type="InterPro" id="IPR006311">
    <property type="entry name" value="TAT_signal"/>
</dbReference>
<name>A9DE68_HOEPD</name>
<organism evidence="3 4">
    <name type="scientific">Hoeflea phototrophica (strain DSM 17068 / NCIMB 14078 / DFL-43)</name>
    <dbReference type="NCBI Taxonomy" id="411684"/>
    <lineage>
        <taxon>Bacteria</taxon>
        <taxon>Pseudomonadati</taxon>
        <taxon>Pseudomonadota</taxon>
        <taxon>Alphaproteobacteria</taxon>
        <taxon>Hyphomicrobiales</taxon>
        <taxon>Rhizobiaceae</taxon>
        <taxon>Hoeflea</taxon>
    </lineage>
</organism>
<dbReference type="PROSITE" id="PS51318">
    <property type="entry name" value="TAT"/>
    <property type="match status" value="1"/>
</dbReference>
<keyword evidence="1" id="KW-0175">Coiled coil</keyword>
<keyword evidence="2" id="KW-0732">Signal</keyword>
<reference evidence="3 4" key="1">
    <citation type="submission" date="2007-10" db="EMBL/GenBank/DDBJ databases">
        <authorList>
            <person name="Wagner-Dobler I."/>
            <person name="Ferriera S."/>
            <person name="Johnson J."/>
            <person name="Kravitz S."/>
            <person name="Beeson K."/>
            <person name="Sutton G."/>
            <person name="Rogers Y.-H."/>
            <person name="Friedman R."/>
            <person name="Frazier M."/>
            <person name="Venter J.C."/>
        </authorList>
    </citation>
    <scope>NUCLEOTIDE SEQUENCE [LARGE SCALE GENOMIC DNA]</scope>
    <source>
        <strain evidence="3 4">DFL-43</strain>
    </source>
</reference>
<dbReference type="InterPro" id="IPR007497">
    <property type="entry name" value="SIMPL/DUF541"/>
</dbReference>
<dbReference type="RefSeq" id="WP_040449287.1">
    <property type="nucleotide sequence ID" value="NZ_CM002917.1"/>
</dbReference>
<evidence type="ECO:0000313" key="3">
    <source>
        <dbReference type="EMBL" id="EDQ31975.2"/>
    </source>
</evidence>
<dbReference type="GO" id="GO:0006974">
    <property type="term" value="P:DNA damage response"/>
    <property type="evidence" value="ECO:0007669"/>
    <property type="project" value="TreeGrafter"/>
</dbReference>
<dbReference type="Proteomes" id="UP000004291">
    <property type="component" value="Chromosome"/>
</dbReference>
<protein>
    <recommendedName>
        <fullName evidence="5">SIMPL domain-containing protein</fullName>
    </recommendedName>
</protein>
<dbReference type="eggNOG" id="COG2968">
    <property type="taxonomic scope" value="Bacteria"/>
</dbReference>
<dbReference type="Pfam" id="PF04402">
    <property type="entry name" value="SIMPL"/>
    <property type="match status" value="1"/>
</dbReference>
<feature type="signal peptide" evidence="2">
    <location>
        <begin position="1"/>
        <end position="35"/>
    </location>
</feature>
<feature type="coiled-coil region" evidence="1">
    <location>
        <begin position="68"/>
        <end position="95"/>
    </location>
</feature>
<dbReference type="PANTHER" id="PTHR34387">
    <property type="entry name" value="SLR1258 PROTEIN"/>
    <property type="match status" value="1"/>
</dbReference>
<dbReference type="Gene3D" id="3.30.110.170">
    <property type="entry name" value="Protein of unknown function (DUF541), domain 1"/>
    <property type="match status" value="1"/>
</dbReference>
<evidence type="ECO:0000256" key="2">
    <source>
        <dbReference type="SAM" id="SignalP"/>
    </source>
</evidence>